<dbReference type="Pfam" id="PF01276">
    <property type="entry name" value="OKR_DC_1"/>
    <property type="match status" value="1"/>
</dbReference>
<dbReference type="InterPro" id="IPR000310">
    <property type="entry name" value="Orn/Lys/Arg_deCO2ase_major_dom"/>
</dbReference>
<reference evidence="5" key="2">
    <citation type="submission" date="2023-05" db="EMBL/GenBank/DDBJ databases">
        <authorList>
            <person name="Schelkunov M.I."/>
        </authorList>
    </citation>
    <scope>NUCLEOTIDE SEQUENCE</scope>
    <source>
        <strain evidence="5">Hsosn_3</strain>
        <tissue evidence="5">Leaf</tissue>
    </source>
</reference>
<comment type="caution">
    <text evidence="5">The sequence shown here is derived from an EMBL/GenBank/DDBJ whole genome shotgun (WGS) entry which is preliminary data.</text>
</comment>
<evidence type="ECO:0000259" key="4">
    <source>
        <dbReference type="Pfam" id="PF01276"/>
    </source>
</evidence>
<feature type="domain" description="Orn/Lys/Arg decarboxylases family 1 pyridoxal-P attachment site" evidence="4">
    <location>
        <begin position="86"/>
        <end position="224"/>
    </location>
</feature>
<name>A0AAD8N7X2_9APIA</name>
<dbReference type="InterPro" id="IPR052357">
    <property type="entry name" value="Orn_Lys_Arg_decarboxylase-I"/>
</dbReference>
<dbReference type="AlphaFoldDB" id="A0AAD8N7X2"/>
<dbReference type="Gene3D" id="3.40.640.10">
    <property type="entry name" value="Type I PLP-dependent aspartate aminotransferase-like (Major domain)"/>
    <property type="match status" value="1"/>
</dbReference>
<organism evidence="5 6">
    <name type="scientific">Heracleum sosnowskyi</name>
    <dbReference type="NCBI Taxonomy" id="360622"/>
    <lineage>
        <taxon>Eukaryota</taxon>
        <taxon>Viridiplantae</taxon>
        <taxon>Streptophyta</taxon>
        <taxon>Embryophyta</taxon>
        <taxon>Tracheophyta</taxon>
        <taxon>Spermatophyta</taxon>
        <taxon>Magnoliopsida</taxon>
        <taxon>eudicotyledons</taxon>
        <taxon>Gunneridae</taxon>
        <taxon>Pentapetalae</taxon>
        <taxon>asterids</taxon>
        <taxon>campanulids</taxon>
        <taxon>Apiales</taxon>
        <taxon>Apiaceae</taxon>
        <taxon>Apioideae</taxon>
        <taxon>apioid superclade</taxon>
        <taxon>Tordylieae</taxon>
        <taxon>Tordyliinae</taxon>
        <taxon>Heracleum</taxon>
    </lineage>
</organism>
<evidence type="ECO:0000313" key="5">
    <source>
        <dbReference type="EMBL" id="KAK1400129.1"/>
    </source>
</evidence>
<comment type="cofactor">
    <cofactor evidence="1">
        <name>pyridoxal 5'-phosphate</name>
        <dbReference type="ChEBI" id="CHEBI:597326"/>
    </cofactor>
</comment>
<keyword evidence="2" id="KW-0663">Pyridoxal phosphate</keyword>
<dbReference type="InterPro" id="IPR015421">
    <property type="entry name" value="PyrdxlP-dep_Trfase_major"/>
</dbReference>
<dbReference type="InterPro" id="IPR015424">
    <property type="entry name" value="PyrdxlP-dep_Trfase"/>
</dbReference>
<feature type="compositionally biased region" description="Polar residues" evidence="3">
    <location>
        <begin position="16"/>
        <end position="28"/>
    </location>
</feature>
<dbReference type="PANTHER" id="PTHR43277:SF4">
    <property type="entry name" value="ARGININE DECARBOXYLASE"/>
    <property type="match status" value="1"/>
</dbReference>
<evidence type="ECO:0000256" key="3">
    <source>
        <dbReference type="SAM" id="MobiDB-lite"/>
    </source>
</evidence>
<sequence>MLLVLQSPFSFHYNSTSASQNGNTSFHSHANLKSPRRNKNNEKRYKERIVGVDVRNKCSGKDLMEKTREGDSTSPDCEAVKKHSVPPLISAIKATAEQNAATFNFPGHNGGRAAPLSLVELIGQRSFLHDIPELDNLFSPEGPVSDAQREASKLFGALDTWFLVGGTTSGIQTAIMATCSPGDTLILPRNSHVSAISAMVFSGALPKYIIPRYDLQWDIAGGTTVAQASLL</sequence>
<gene>
    <name evidence="5" type="ORF">POM88_009992</name>
</gene>
<evidence type="ECO:0000256" key="1">
    <source>
        <dbReference type="ARBA" id="ARBA00001933"/>
    </source>
</evidence>
<dbReference type="EMBL" id="JAUIZM010000002">
    <property type="protein sequence ID" value="KAK1400129.1"/>
    <property type="molecule type" value="Genomic_DNA"/>
</dbReference>
<proteinExistence type="predicted"/>
<dbReference type="Proteomes" id="UP001237642">
    <property type="component" value="Unassembled WGS sequence"/>
</dbReference>
<reference evidence="5" key="1">
    <citation type="submission" date="2023-02" db="EMBL/GenBank/DDBJ databases">
        <title>Genome of toxic invasive species Heracleum sosnowskyi carries increased number of genes despite the absence of recent whole-genome duplications.</title>
        <authorList>
            <person name="Schelkunov M."/>
            <person name="Shtratnikova V."/>
            <person name="Makarenko M."/>
            <person name="Klepikova A."/>
            <person name="Omelchenko D."/>
            <person name="Novikova G."/>
            <person name="Obukhova E."/>
            <person name="Bogdanov V."/>
            <person name="Penin A."/>
            <person name="Logacheva M."/>
        </authorList>
    </citation>
    <scope>NUCLEOTIDE SEQUENCE</scope>
    <source>
        <strain evidence="5">Hsosn_3</strain>
        <tissue evidence="5">Leaf</tissue>
    </source>
</reference>
<keyword evidence="6" id="KW-1185">Reference proteome</keyword>
<dbReference type="SUPFAM" id="SSF53383">
    <property type="entry name" value="PLP-dependent transferases"/>
    <property type="match status" value="1"/>
</dbReference>
<feature type="region of interest" description="Disordered" evidence="3">
    <location>
        <begin position="16"/>
        <end position="44"/>
    </location>
</feature>
<evidence type="ECO:0000256" key="2">
    <source>
        <dbReference type="ARBA" id="ARBA00022898"/>
    </source>
</evidence>
<accession>A0AAD8N7X2</accession>
<protein>
    <submittedName>
        <fullName evidence="5">Arginine decarboxylase</fullName>
    </submittedName>
</protein>
<dbReference type="GO" id="GO:0003824">
    <property type="term" value="F:catalytic activity"/>
    <property type="evidence" value="ECO:0007669"/>
    <property type="project" value="InterPro"/>
</dbReference>
<dbReference type="PANTHER" id="PTHR43277">
    <property type="entry name" value="ARGININE DECARBOXYLASE"/>
    <property type="match status" value="1"/>
</dbReference>
<evidence type="ECO:0000313" key="6">
    <source>
        <dbReference type="Proteomes" id="UP001237642"/>
    </source>
</evidence>